<dbReference type="EMBL" id="CP165727">
    <property type="protein sequence ID" value="XDV67422.1"/>
    <property type="molecule type" value="Genomic_DNA"/>
</dbReference>
<dbReference type="InterPro" id="IPR006162">
    <property type="entry name" value="Ppantetheine_attach_site"/>
</dbReference>
<dbReference type="GO" id="GO:0031177">
    <property type="term" value="F:phosphopantetheine binding"/>
    <property type="evidence" value="ECO:0007669"/>
    <property type="project" value="InterPro"/>
</dbReference>
<keyword evidence="2" id="KW-0596">Phosphopantetheine</keyword>
<dbReference type="PROSITE" id="PS00012">
    <property type="entry name" value="PHOSPHOPANTETHEINE"/>
    <property type="match status" value="1"/>
</dbReference>
<gene>
    <name evidence="6" type="ORF">AB5J51_33110</name>
</gene>
<dbReference type="Gene3D" id="3.30.559.30">
    <property type="entry name" value="Nonribosomal peptide synthetase, condensation domain"/>
    <property type="match status" value="1"/>
</dbReference>
<dbReference type="AlphaFoldDB" id="A0AB39YE81"/>
<dbReference type="PROSITE" id="PS50075">
    <property type="entry name" value="CARRIER"/>
    <property type="match status" value="1"/>
</dbReference>
<dbReference type="SUPFAM" id="SSF52777">
    <property type="entry name" value="CoA-dependent acyltransferases"/>
    <property type="match status" value="2"/>
</dbReference>
<dbReference type="SUPFAM" id="SSF47336">
    <property type="entry name" value="ACP-like"/>
    <property type="match status" value="1"/>
</dbReference>
<dbReference type="GO" id="GO:0005737">
    <property type="term" value="C:cytoplasm"/>
    <property type="evidence" value="ECO:0007669"/>
    <property type="project" value="TreeGrafter"/>
</dbReference>
<feature type="region of interest" description="Disordered" evidence="4">
    <location>
        <begin position="1"/>
        <end position="20"/>
    </location>
</feature>
<dbReference type="Gene3D" id="1.10.1200.10">
    <property type="entry name" value="ACP-like"/>
    <property type="match status" value="1"/>
</dbReference>
<evidence type="ECO:0000256" key="1">
    <source>
        <dbReference type="ARBA" id="ARBA00001957"/>
    </source>
</evidence>
<dbReference type="GO" id="GO:0043041">
    <property type="term" value="P:amino acid activation for nonribosomal peptide biosynthetic process"/>
    <property type="evidence" value="ECO:0007669"/>
    <property type="project" value="TreeGrafter"/>
</dbReference>
<reference evidence="6" key="1">
    <citation type="submission" date="2024-08" db="EMBL/GenBank/DDBJ databases">
        <authorList>
            <person name="Yu S.T."/>
        </authorList>
    </citation>
    <scope>NUCLEOTIDE SEQUENCE</scope>
    <source>
        <strain evidence="6">R33</strain>
    </source>
</reference>
<evidence type="ECO:0000256" key="3">
    <source>
        <dbReference type="ARBA" id="ARBA00022553"/>
    </source>
</evidence>
<dbReference type="GO" id="GO:0044550">
    <property type="term" value="P:secondary metabolite biosynthetic process"/>
    <property type="evidence" value="ECO:0007669"/>
    <property type="project" value="TreeGrafter"/>
</dbReference>
<dbReference type="InterPro" id="IPR023213">
    <property type="entry name" value="CAT-like_dom_sf"/>
</dbReference>
<dbReference type="RefSeq" id="WP_369779293.1">
    <property type="nucleotide sequence ID" value="NZ_CP165727.1"/>
</dbReference>
<dbReference type="InterPro" id="IPR009081">
    <property type="entry name" value="PP-bd_ACP"/>
</dbReference>
<evidence type="ECO:0000256" key="4">
    <source>
        <dbReference type="SAM" id="MobiDB-lite"/>
    </source>
</evidence>
<dbReference type="Pfam" id="PF00550">
    <property type="entry name" value="PP-binding"/>
    <property type="match status" value="1"/>
</dbReference>
<protein>
    <submittedName>
        <fullName evidence="6">Condensation domain-containing protein</fullName>
    </submittedName>
</protein>
<evidence type="ECO:0000313" key="6">
    <source>
        <dbReference type="EMBL" id="XDV67422.1"/>
    </source>
</evidence>
<name>A0AB39YE81_9ACTN</name>
<sequence>MTSDTALRLGDGATPTESDPTQRLCELFATALELDAVTPDTDFFLAGGHSLSALTLAVAVEEAFGVRVRVRDVFDAATPELLASRLAGLVPGAVEPAGPAPARQRPDTGLPGAEVAEATRWLWLERQRGDGDSGAYTVPCLLDGEGAVDADRLAAALAGLARRHPALRTVFVEAQGEPRAVVTDDVLPLEVVDLRGHDAGDTRFDALVDERLAMPFDPSAGPLTRTTLFLRDDARWSLLLLADHLVCDGRSLEILATQLVAAYADPAAAVAPQDRPAHRSSGQEAALDHWRRVLLPPPAPLPLPVRGLRTEQAGSATGIAVQEIGPDLLRRLTQLGRRHHAGPFVPLAAAVARTLAAITGSSDICLGTPVDRRARLGADDAVGFHVATVPLRLEVRDGTSADDLVQQVAQRTMDAVDHSEVAFDTLVAALAPPRSPGRMPFFDVWVALYPRIDTGPCAPGGIALRGGPIPLRVGMFELSFQFVQHVDGMRLVLQYDTARYAADTAERMVRRLGDEVARLLGDPAEPGPEAAPAHRAFGGFRFDD</sequence>
<dbReference type="Pfam" id="PF00668">
    <property type="entry name" value="Condensation"/>
    <property type="match status" value="1"/>
</dbReference>
<dbReference type="SMART" id="SM00823">
    <property type="entry name" value="PKS_PP"/>
    <property type="match status" value="1"/>
</dbReference>
<evidence type="ECO:0000256" key="2">
    <source>
        <dbReference type="ARBA" id="ARBA00022450"/>
    </source>
</evidence>
<dbReference type="Gene3D" id="3.30.559.10">
    <property type="entry name" value="Chloramphenicol acetyltransferase-like domain"/>
    <property type="match status" value="1"/>
</dbReference>
<proteinExistence type="predicted"/>
<dbReference type="InterPro" id="IPR001242">
    <property type="entry name" value="Condensation_dom"/>
</dbReference>
<dbReference type="PANTHER" id="PTHR45527:SF1">
    <property type="entry name" value="FATTY ACID SYNTHASE"/>
    <property type="match status" value="1"/>
</dbReference>
<comment type="cofactor">
    <cofactor evidence="1">
        <name>pantetheine 4'-phosphate</name>
        <dbReference type="ChEBI" id="CHEBI:47942"/>
    </cofactor>
</comment>
<dbReference type="GO" id="GO:0003824">
    <property type="term" value="F:catalytic activity"/>
    <property type="evidence" value="ECO:0007669"/>
    <property type="project" value="InterPro"/>
</dbReference>
<dbReference type="PANTHER" id="PTHR45527">
    <property type="entry name" value="NONRIBOSOMAL PEPTIDE SYNTHETASE"/>
    <property type="match status" value="1"/>
</dbReference>
<organism evidence="6">
    <name type="scientific">Streptomyces sp. R33</name>
    <dbReference type="NCBI Taxonomy" id="3238629"/>
    <lineage>
        <taxon>Bacteria</taxon>
        <taxon>Bacillati</taxon>
        <taxon>Actinomycetota</taxon>
        <taxon>Actinomycetes</taxon>
        <taxon>Kitasatosporales</taxon>
        <taxon>Streptomycetaceae</taxon>
        <taxon>Streptomyces</taxon>
    </lineage>
</organism>
<feature type="domain" description="Carrier" evidence="5">
    <location>
        <begin position="15"/>
        <end position="90"/>
    </location>
</feature>
<dbReference type="GO" id="GO:0017000">
    <property type="term" value="P:antibiotic biosynthetic process"/>
    <property type="evidence" value="ECO:0007669"/>
    <property type="project" value="UniProtKB-ARBA"/>
</dbReference>
<evidence type="ECO:0000259" key="5">
    <source>
        <dbReference type="PROSITE" id="PS50075"/>
    </source>
</evidence>
<dbReference type="GO" id="GO:0008610">
    <property type="term" value="P:lipid biosynthetic process"/>
    <property type="evidence" value="ECO:0007669"/>
    <property type="project" value="UniProtKB-ARBA"/>
</dbReference>
<dbReference type="InterPro" id="IPR020806">
    <property type="entry name" value="PKS_PP-bd"/>
</dbReference>
<keyword evidence="3" id="KW-0597">Phosphoprotein</keyword>
<accession>A0AB39YE81</accession>
<dbReference type="InterPro" id="IPR036736">
    <property type="entry name" value="ACP-like_sf"/>
</dbReference>